<keyword evidence="1" id="KW-0808">Transferase</keyword>
<dbReference type="Gene3D" id="3.40.50.2000">
    <property type="entry name" value="Glycogen Phosphorylase B"/>
    <property type="match status" value="4"/>
</dbReference>
<dbReference type="InterPro" id="IPR002213">
    <property type="entry name" value="UDP_glucos_trans"/>
</dbReference>
<dbReference type="EMBL" id="LT934115">
    <property type="protein sequence ID" value="VAH63629.1"/>
    <property type="molecule type" value="Genomic_DNA"/>
</dbReference>
<keyword evidence="4" id="KW-1185">Reference proteome</keyword>
<sequence>MKKSVVLYPGVGVGHLVPMVEVAKLFLKHGLAVTVVLIDPQIFRLLKSMNAPLLDFLRSLPSVDALVLDMFCVDAQDVAAELKLPVYYFYASAAADLALFLNLPTMLAGSKSLETRAVRALKDGLCVPGRATPPVYCIGPLVSGGGDQEHECLRWLDAQPDQSVVFLSFGSMGTFSVQQLQEIANGLDKSGERFLWVVRSPRNPDYKYGDSLPEPDLDALMPEGFLERTKDRGLVIKSWAPQVTPTPGPGERVVFIPHFLRGLGFALHPFVRSLVFYYGLDFHDLAPNSFLHIPAFIVVCETFLRVPPHFDLWLKIFNVKPKVVDGQ</sequence>
<dbReference type="InterPro" id="IPR007321">
    <property type="entry name" value="Transposase_28"/>
</dbReference>
<reference evidence="3 4" key="1">
    <citation type="submission" date="2017-09" db="EMBL/GenBank/DDBJ databases">
        <authorList>
            <consortium name="International Durum Wheat Genome Sequencing Consortium (IDWGSC)"/>
            <person name="Milanesi L."/>
        </authorList>
    </citation>
    <scope>NUCLEOTIDE SEQUENCE [LARGE SCALE GENOMIC DNA]</scope>
    <source>
        <strain evidence="4">cv. Svevo</strain>
    </source>
</reference>
<accession>A0A9R0VLF7</accession>
<dbReference type="PANTHER" id="PTHR48048:SF89">
    <property type="entry name" value="GLYCOSYLTRANSFERASE"/>
    <property type="match status" value="1"/>
</dbReference>
<organism evidence="3 4">
    <name type="scientific">Triticum turgidum subsp. durum</name>
    <name type="common">Durum wheat</name>
    <name type="synonym">Triticum durum</name>
    <dbReference type="NCBI Taxonomy" id="4567"/>
    <lineage>
        <taxon>Eukaryota</taxon>
        <taxon>Viridiplantae</taxon>
        <taxon>Streptophyta</taxon>
        <taxon>Embryophyta</taxon>
        <taxon>Tracheophyta</taxon>
        <taxon>Spermatophyta</taxon>
        <taxon>Magnoliopsida</taxon>
        <taxon>Liliopsida</taxon>
        <taxon>Poales</taxon>
        <taxon>Poaceae</taxon>
        <taxon>BOP clade</taxon>
        <taxon>Pooideae</taxon>
        <taxon>Triticodae</taxon>
        <taxon>Triticeae</taxon>
        <taxon>Triticinae</taxon>
        <taxon>Triticum</taxon>
    </lineage>
</organism>
<dbReference type="CDD" id="cd03784">
    <property type="entry name" value="GT1_Gtf-like"/>
    <property type="match status" value="1"/>
</dbReference>
<protein>
    <recommendedName>
        <fullName evidence="2">Transposase (putative) gypsy type domain-containing protein</fullName>
    </recommendedName>
</protein>
<evidence type="ECO:0000313" key="3">
    <source>
        <dbReference type="EMBL" id="VAH63629.1"/>
    </source>
</evidence>
<dbReference type="GO" id="GO:0035251">
    <property type="term" value="F:UDP-glucosyltransferase activity"/>
    <property type="evidence" value="ECO:0007669"/>
    <property type="project" value="InterPro"/>
</dbReference>
<dbReference type="PANTHER" id="PTHR48048">
    <property type="entry name" value="GLYCOSYLTRANSFERASE"/>
    <property type="match status" value="1"/>
</dbReference>
<feature type="domain" description="Transposase (putative) gypsy type" evidence="2">
    <location>
        <begin position="253"/>
        <end position="320"/>
    </location>
</feature>
<dbReference type="SUPFAM" id="SSF53756">
    <property type="entry name" value="UDP-Glycosyltransferase/glycogen phosphorylase"/>
    <property type="match status" value="1"/>
</dbReference>
<evidence type="ECO:0000259" key="2">
    <source>
        <dbReference type="Pfam" id="PF04195"/>
    </source>
</evidence>
<evidence type="ECO:0000313" key="4">
    <source>
        <dbReference type="Proteomes" id="UP000324705"/>
    </source>
</evidence>
<dbReference type="InterPro" id="IPR050481">
    <property type="entry name" value="UDP-glycosyltransf_plant"/>
</dbReference>
<gene>
    <name evidence="3" type="ORF">TRITD_3Av1G184270</name>
</gene>
<name>A0A9R0VLF7_TRITD</name>
<dbReference type="AlphaFoldDB" id="A0A9R0VLF7"/>
<dbReference type="Proteomes" id="UP000324705">
    <property type="component" value="Chromosome 3A"/>
</dbReference>
<dbReference type="Gramene" id="TRITD3Av1G184270.1">
    <property type="protein sequence ID" value="TRITD3Av1G184270.1"/>
    <property type="gene ID" value="TRITD3Av1G184270"/>
</dbReference>
<dbReference type="Pfam" id="PF04195">
    <property type="entry name" value="Transposase_28"/>
    <property type="match status" value="1"/>
</dbReference>
<evidence type="ECO:0000256" key="1">
    <source>
        <dbReference type="ARBA" id="ARBA00022679"/>
    </source>
</evidence>
<proteinExistence type="predicted"/>